<proteinExistence type="predicted"/>
<feature type="domain" description="FAS1-like dehydratase" evidence="1">
    <location>
        <begin position="39"/>
        <end position="132"/>
    </location>
</feature>
<name>A0A938B3I1_UNCTE</name>
<dbReference type="CDD" id="cd03441">
    <property type="entry name" value="R_hydratase_like"/>
    <property type="match status" value="1"/>
</dbReference>
<protein>
    <submittedName>
        <fullName evidence="2">Acyl dehydratase</fullName>
    </submittedName>
</protein>
<evidence type="ECO:0000313" key="3">
    <source>
        <dbReference type="Proteomes" id="UP000712673"/>
    </source>
</evidence>
<dbReference type="AlphaFoldDB" id="A0A938B3I1"/>
<reference evidence="2" key="1">
    <citation type="submission" date="2019-03" db="EMBL/GenBank/DDBJ databases">
        <title>Lake Tanganyika Metagenome-Assembled Genomes (MAGs).</title>
        <authorList>
            <person name="Tran P."/>
        </authorList>
    </citation>
    <scope>NUCLEOTIDE SEQUENCE</scope>
    <source>
        <strain evidence="2">K_DeepCast_65m_m2_066</strain>
    </source>
</reference>
<sequence>MSRSPLMADASPTAIDAAVAQLRRRLGQEVSGPPPYLTEATRDAIRHWAEALGDDNPLWREAAYAQTTRWGTIIAPPTMLYAFDRLSIGYRGGLPGVHSMFGGTNWTFYHPVRLGDRITVKVIFKDLIERPSTFAGRSWQQISAITFANQDDLLLAESEAWGMRTERATASARTAARQDTQPLTPAMYSAAHIQEIMERYAQETRRGSTPRYWEDVTVGEALPPLLKGPYTVTTAIAFEQAWGGLFIRAHGPWYAYLQRHPAAGLPNAQGVPEPPEAVHWDHDYARQAGVPFAYDYGPERISWLAHLMTDWSGDAGFLCQLNVQVRRFNMVGDLTTCTGQVVAKTLQPSPRVQCDIWAENQRGERTAFGTATVELPSRAAASQGDRS</sequence>
<comment type="caution">
    <text evidence="2">The sequence shown here is derived from an EMBL/GenBank/DDBJ whole genome shotgun (WGS) entry which is preliminary data.</text>
</comment>
<evidence type="ECO:0000313" key="2">
    <source>
        <dbReference type="EMBL" id="MBM3225361.1"/>
    </source>
</evidence>
<evidence type="ECO:0000259" key="1">
    <source>
        <dbReference type="Pfam" id="PF13452"/>
    </source>
</evidence>
<dbReference type="InterPro" id="IPR029069">
    <property type="entry name" value="HotDog_dom_sf"/>
</dbReference>
<dbReference type="SUPFAM" id="SSF54637">
    <property type="entry name" value="Thioesterase/thiol ester dehydrase-isomerase"/>
    <property type="match status" value="2"/>
</dbReference>
<dbReference type="Proteomes" id="UP000712673">
    <property type="component" value="Unassembled WGS sequence"/>
</dbReference>
<dbReference type="EMBL" id="VGLS01000552">
    <property type="protein sequence ID" value="MBM3225361.1"/>
    <property type="molecule type" value="Genomic_DNA"/>
</dbReference>
<dbReference type="InterPro" id="IPR039569">
    <property type="entry name" value="FAS1-like_DH_region"/>
</dbReference>
<organism evidence="2 3">
    <name type="scientific">Tectimicrobiota bacterium</name>
    <dbReference type="NCBI Taxonomy" id="2528274"/>
    <lineage>
        <taxon>Bacteria</taxon>
        <taxon>Pseudomonadati</taxon>
        <taxon>Nitrospinota/Tectimicrobiota group</taxon>
        <taxon>Candidatus Tectimicrobiota</taxon>
    </lineage>
</organism>
<dbReference type="Gene3D" id="3.10.129.10">
    <property type="entry name" value="Hotdog Thioesterase"/>
    <property type="match status" value="2"/>
</dbReference>
<gene>
    <name evidence="2" type="ORF">FJZ47_16375</name>
</gene>
<dbReference type="Pfam" id="PF13452">
    <property type="entry name" value="FAS1_DH_region"/>
    <property type="match status" value="1"/>
</dbReference>
<accession>A0A938B3I1</accession>